<protein>
    <submittedName>
        <fullName evidence="1">Uncharacterized protein</fullName>
    </submittedName>
</protein>
<dbReference type="EMBL" id="BPLR01020221">
    <property type="protein sequence ID" value="GIX76058.1"/>
    <property type="molecule type" value="Genomic_DNA"/>
</dbReference>
<dbReference type="AlphaFoldDB" id="A0AAV4MUT7"/>
<gene>
    <name evidence="1" type="ORF">CEXT_173721</name>
</gene>
<evidence type="ECO:0000313" key="1">
    <source>
        <dbReference type="EMBL" id="GIX76058.1"/>
    </source>
</evidence>
<proteinExistence type="predicted"/>
<sequence>MDMRPPIIEEVTTIHTSITGIFLVVFPITHHEMDFATENNWKTNMTDSCAGLKAIWKLERLESEKWYENQVKMVNPSSLGYLSRTVVTPHHSPKIIKGHLSCLNRDEIR</sequence>
<accession>A0AAV4MUT7</accession>
<dbReference type="Proteomes" id="UP001054945">
    <property type="component" value="Unassembled WGS sequence"/>
</dbReference>
<reference evidence="1 2" key="1">
    <citation type="submission" date="2021-06" db="EMBL/GenBank/DDBJ databases">
        <title>Caerostris extrusa draft genome.</title>
        <authorList>
            <person name="Kono N."/>
            <person name="Arakawa K."/>
        </authorList>
    </citation>
    <scope>NUCLEOTIDE SEQUENCE [LARGE SCALE GENOMIC DNA]</scope>
</reference>
<evidence type="ECO:0000313" key="2">
    <source>
        <dbReference type="Proteomes" id="UP001054945"/>
    </source>
</evidence>
<comment type="caution">
    <text evidence="1">The sequence shown here is derived from an EMBL/GenBank/DDBJ whole genome shotgun (WGS) entry which is preliminary data.</text>
</comment>
<name>A0AAV4MUT7_CAEEX</name>
<organism evidence="1 2">
    <name type="scientific">Caerostris extrusa</name>
    <name type="common">Bark spider</name>
    <name type="synonym">Caerostris bankana</name>
    <dbReference type="NCBI Taxonomy" id="172846"/>
    <lineage>
        <taxon>Eukaryota</taxon>
        <taxon>Metazoa</taxon>
        <taxon>Ecdysozoa</taxon>
        <taxon>Arthropoda</taxon>
        <taxon>Chelicerata</taxon>
        <taxon>Arachnida</taxon>
        <taxon>Araneae</taxon>
        <taxon>Araneomorphae</taxon>
        <taxon>Entelegynae</taxon>
        <taxon>Araneoidea</taxon>
        <taxon>Araneidae</taxon>
        <taxon>Caerostris</taxon>
    </lineage>
</organism>
<keyword evidence="2" id="KW-1185">Reference proteome</keyword>